<dbReference type="InterPro" id="IPR023393">
    <property type="entry name" value="START-like_dom_sf"/>
</dbReference>
<organism evidence="3 4">
    <name type="scientific">Haloechinothrix salitolerans</name>
    <dbReference type="NCBI Taxonomy" id="926830"/>
    <lineage>
        <taxon>Bacteria</taxon>
        <taxon>Bacillati</taxon>
        <taxon>Actinomycetota</taxon>
        <taxon>Actinomycetes</taxon>
        <taxon>Pseudonocardiales</taxon>
        <taxon>Pseudonocardiaceae</taxon>
        <taxon>Haloechinothrix</taxon>
    </lineage>
</organism>
<name>A0ABW2C1R3_9PSEU</name>
<dbReference type="Proteomes" id="UP001596337">
    <property type="component" value="Unassembled WGS sequence"/>
</dbReference>
<evidence type="ECO:0000313" key="4">
    <source>
        <dbReference type="Proteomes" id="UP001596337"/>
    </source>
</evidence>
<dbReference type="Pfam" id="PF03364">
    <property type="entry name" value="Polyketide_cyc"/>
    <property type="match status" value="1"/>
</dbReference>
<keyword evidence="4" id="KW-1185">Reference proteome</keyword>
<proteinExistence type="predicted"/>
<dbReference type="RefSeq" id="WP_345392564.1">
    <property type="nucleotide sequence ID" value="NZ_BAABLA010000011.1"/>
</dbReference>
<dbReference type="CDD" id="cd07817">
    <property type="entry name" value="SRPBCC_8"/>
    <property type="match status" value="1"/>
</dbReference>
<feature type="domain" description="Coenzyme Q-binding protein COQ10 START" evidence="2">
    <location>
        <begin position="10"/>
        <end position="128"/>
    </location>
</feature>
<feature type="region of interest" description="Disordered" evidence="1">
    <location>
        <begin position="140"/>
        <end position="163"/>
    </location>
</feature>
<dbReference type="SUPFAM" id="SSF55961">
    <property type="entry name" value="Bet v1-like"/>
    <property type="match status" value="1"/>
</dbReference>
<evidence type="ECO:0000313" key="3">
    <source>
        <dbReference type="EMBL" id="MFC6868550.1"/>
    </source>
</evidence>
<sequence>MTAIQVSVDVARPVRTVYNQWTQFESFPEFMSGVDRVVQKSDTRARWETSIGGVKREFDTEITEQRPDERIAWTSLDEPRHGGVVTFHRIDDHSTRVHLQMEYEPHSIPEKAGAALGVVQHRIKGDLNRFRDFIEHRRRESGSWRGNVTTPRQRDLGPVQDRA</sequence>
<comment type="caution">
    <text evidence="3">The sequence shown here is derived from an EMBL/GenBank/DDBJ whole genome shotgun (WGS) entry which is preliminary data.</text>
</comment>
<evidence type="ECO:0000259" key="2">
    <source>
        <dbReference type="Pfam" id="PF03364"/>
    </source>
</evidence>
<evidence type="ECO:0000256" key="1">
    <source>
        <dbReference type="SAM" id="MobiDB-lite"/>
    </source>
</evidence>
<protein>
    <submittedName>
        <fullName evidence="3">SRPBCC family protein</fullName>
    </submittedName>
</protein>
<dbReference type="EMBL" id="JBHSXX010000001">
    <property type="protein sequence ID" value="MFC6868550.1"/>
    <property type="molecule type" value="Genomic_DNA"/>
</dbReference>
<dbReference type="PANTHER" id="PTHR33824">
    <property type="entry name" value="POLYKETIDE CYCLASE/DEHYDRASE AND LIPID TRANSPORT SUPERFAMILY PROTEIN"/>
    <property type="match status" value="1"/>
</dbReference>
<dbReference type="PANTHER" id="PTHR33824:SF7">
    <property type="entry name" value="POLYKETIDE CYCLASE_DEHYDRASE AND LIPID TRANSPORT SUPERFAMILY PROTEIN"/>
    <property type="match status" value="1"/>
</dbReference>
<accession>A0ABW2C1R3</accession>
<dbReference type="InterPro" id="IPR047137">
    <property type="entry name" value="ORF3"/>
</dbReference>
<reference evidence="4" key="1">
    <citation type="journal article" date="2019" name="Int. J. Syst. Evol. Microbiol.">
        <title>The Global Catalogue of Microorganisms (GCM) 10K type strain sequencing project: providing services to taxonomists for standard genome sequencing and annotation.</title>
        <authorList>
            <consortium name="The Broad Institute Genomics Platform"/>
            <consortium name="The Broad Institute Genome Sequencing Center for Infectious Disease"/>
            <person name="Wu L."/>
            <person name="Ma J."/>
        </authorList>
    </citation>
    <scope>NUCLEOTIDE SEQUENCE [LARGE SCALE GENOMIC DNA]</scope>
    <source>
        <strain evidence="4">KCTC 32255</strain>
    </source>
</reference>
<dbReference type="Gene3D" id="3.30.530.20">
    <property type="match status" value="1"/>
</dbReference>
<gene>
    <name evidence="3" type="ORF">ACFQGD_15535</name>
</gene>
<dbReference type="InterPro" id="IPR005031">
    <property type="entry name" value="COQ10_START"/>
</dbReference>